<dbReference type="Pfam" id="PF05615">
    <property type="entry name" value="THOC7"/>
    <property type="match status" value="1"/>
</dbReference>
<sequence>MDTTMADAAADTVPDVDTPLPLALAHGPPSLPLSIKDDDLHKHRRAVAEKQPRILAKATARFFTKLADPAFDPDTDHTLLLLLDEIDQMEALATKSRLAHKAAVREIASYHRAEADVASQIDTARTDVHILNSRLIAARQERRNRLEYDAVARQVLKLPSRGEIEGQTAVIQTNLSQLDADLRALHDAWDTRRKQFHHFLLAGYELAEGGPGGGLNAGGAEAGAGAGVGGQGQGQVGQEGQETQEEEEGRVVEDDVAMA</sequence>
<comment type="subcellular location">
    <subcellularLocation>
        <location evidence="1">Nucleus</location>
    </subcellularLocation>
</comment>
<gene>
    <name evidence="4" type="ORF">M427DRAFT_63848</name>
</gene>
<dbReference type="GO" id="GO:0006397">
    <property type="term" value="P:mRNA processing"/>
    <property type="evidence" value="ECO:0007669"/>
    <property type="project" value="InterPro"/>
</dbReference>
<evidence type="ECO:0000313" key="5">
    <source>
        <dbReference type="Proteomes" id="UP000070544"/>
    </source>
</evidence>
<name>A0A138ZZJ3_GONPJ</name>
<keyword evidence="2" id="KW-0539">Nucleus</keyword>
<feature type="compositionally biased region" description="Acidic residues" evidence="3">
    <location>
        <begin position="242"/>
        <end position="259"/>
    </location>
</feature>
<keyword evidence="5" id="KW-1185">Reference proteome</keyword>
<feature type="region of interest" description="Disordered" evidence="3">
    <location>
        <begin position="215"/>
        <end position="259"/>
    </location>
</feature>
<protein>
    <submittedName>
        <fullName evidence="4">Uncharacterized protein</fullName>
    </submittedName>
</protein>
<dbReference type="EMBL" id="KQ965858">
    <property type="protein sequence ID" value="KXS09553.1"/>
    <property type="molecule type" value="Genomic_DNA"/>
</dbReference>
<dbReference type="Proteomes" id="UP000070544">
    <property type="component" value="Unassembled WGS sequence"/>
</dbReference>
<proteinExistence type="predicted"/>
<dbReference type="InterPro" id="IPR008501">
    <property type="entry name" value="THOC7/Mft1"/>
</dbReference>
<organism evidence="4 5">
    <name type="scientific">Gonapodya prolifera (strain JEL478)</name>
    <name type="common">Monoblepharis prolifera</name>
    <dbReference type="NCBI Taxonomy" id="1344416"/>
    <lineage>
        <taxon>Eukaryota</taxon>
        <taxon>Fungi</taxon>
        <taxon>Fungi incertae sedis</taxon>
        <taxon>Chytridiomycota</taxon>
        <taxon>Chytridiomycota incertae sedis</taxon>
        <taxon>Monoblepharidomycetes</taxon>
        <taxon>Monoblepharidales</taxon>
        <taxon>Gonapodyaceae</taxon>
        <taxon>Gonapodya</taxon>
    </lineage>
</organism>
<evidence type="ECO:0000313" key="4">
    <source>
        <dbReference type="EMBL" id="KXS09553.1"/>
    </source>
</evidence>
<feature type="compositionally biased region" description="Gly residues" evidence="3">
    <location>
        <begin position="215"/>
        <end position="237"/>
    </location>
</feature>
<dbReference type="AlphaFoldDB" id="A0A138ZZJ3"/>
<accession>A0A138ZZJ3</accession>
<evidence type="ECO:0000256" key="2">
    <source>
        <dbReference type="ARBA" id="ARBA00023242"/>
    </source>
</evidence>
<dbReference type="STRING" id="1344416.A0A138ZZJ3"/>
<dbReference type="OrthoDB" id="205166at2759"/>
<reference evidence="4 5" key="1">
    <citation type="journal article" date="2015" name="Genome Biol. Evol.">
        <title>Phylogenomic analyses indicate that early fungi evolved digesting cell walls of algal ancestors of land plants.</title>
        <authorList>
            <person name="Chang Y."/>
            <person name="Wang S."/>
            <person name="Sekimoto S."/>
            <person name="Aerts A.L."/>
            <person name="Choi C."/>
            <person name="Clum A."/>
            <person name="LaButti K.M."/>
            <person name="Lindquist E.A."/>
            <person name="Yee Ngan C."/>
            <person name="Ohm R.A."/>
            <person name="Salamov A.A."/>
            <person name="Grigoriev I.V."/>
            <person name="Spatafora J.W."/>
            <person name="Berbee M.L."/>
        </authorList>
    </citation>
    <scope>NUCLEOTIDE SEQUENCE [LARGE SCALE GENOMIC DNA]</scope>
    <source>
        <strain evidence="4 5">JEL478</strain>
    </source>
</reference>
<evidence type="ECO:0000256" key="3">
    <source>
        <dbReference type="SAM" id="MobiDB-lite"/>
    </source>
</evidence>
<dbReference type="GO" id="GO:0000445">
    <property type="term" value="C:THO complex part of transcription export complex"/>
    <property type="evidence" value="ECO:0007669"/>
    <property type="project" value="InterPro"/>
</dbReference>
<evidence type="ECO:0000256" key="1">
    <source>
        <dbReference type="ARBA" id="ARBA00004123"/>
    </source>
</evidence>